<dbReference type="EMBL" id="SMAK01000002">
    <property type="protein sequence ID" value="TCT12485.1"/>
    <property type="molecule type" value="Genomic_DNA"/>
</dbReference>
<feature type="compositionally biased region" description="Polar residues" evidence="1">
    <location>
        <begin position="104"/>
        <end position="122"/>
    </location>
</feature>
<gene>
    <name evidence="2" type="ORF">EDC22_102170</name>
</gene>
<accession>A0A4R3MFJ4</accession>
<proteinExistence type="predicted"/>
<dbReference type="Proteomes" id="UP000295678">
    <property type="component" value="Unassembled WGS sequence"/>
</dbReference>
<name>A0A4R3MFJ4_9HYPH</name>
<reference evidence="2 3" key="1">
    <citation type="submission" date="2019-03" db="EMBL/GenBank/DDBJ databases">
        <title>Genomic Encyclopedia of Type Strains, Phase IV (KMG-IV): sequencing the most valuable type-strain genomes for metagenomic binning, comparative biology and taxonomic classification.</title>
        <authorList>
            <person name="Goeker M."/>
        </authorList>
    </citation>
    <scope>NUCLEOTIDE SEQUENCE [LARGE SCALE GENOMIC DNA]</scope>
    <source>
        <strain evidence="2 3">DSM 19345</strain>
    </source>
</reference>
<feature type="region of interest" description="Disordered" evidence="1">
    <location>
        <begin position="100"/>
        <end position="122"/>
    </location>
</feature>
<comment type="caution">
    <text evidence="2">The sequence shown here is derived from an EMBL/GenBank/DDBJ whole genome shotgun (WGS) entry which is preliminary data.</text>
</comment>
<organism evidence="2 3">
    <name type="scientific">Tepidamorphus gemmatus</name>
    <dbReference type="NCBI Taxonomy" id="747076"/>
    <lineage>
        <taxon>Bacteria</taxon>
        <taxon>Pseudomonadati</taxon>
        <taxon>Pseudomonadota</taxon>
        <taxon>Alphaproteobacteria</taxon>
        <taxon>Hyphomicrobiales</taxon>
        <taxon>Tepidamorphaceae</taxon>
        <taxon>Tepidamorphus</taxon>
    </lineage>
</organism>
<keyword evidence="3" id="KW-1185">Reference proteome</keyword>
<protein>
    <submittedName>
        <fullName evidence="2">Uncharacterized protein</fullName>
    </submittedName>
</protein>
<evidence type="ECO:0000256" key="1">
    <source>
        <dbReference type="SAM" id="MobiDB-lite"/>
    </source>
</evidence>
<dbReference type="SUPFAM" id="SSF49764">
    <property type="entry name" value="HSP20-like chaperones"/>
    <property type="match status" value="1"/>
</dbReference>
<evidence type="ECO:0000313" key="2">
    <source>
        <dbReference type="EMBL" id="TCT12485.1"/>
    </source>
</evidence>
<dbReference type="InterPro" id="IPR008978">
    <property type="entry name" value="HSP20-like_chaperone"/>
</dbReference>
<dbReference type="AlphaFoldDB" id="A0A4R3MFJ4"/>
<sequence length="122" mass="12300">MLGPTCPHGGDAPLPMHAAMRAADRHGGPALACAALAAGDIRQGPEAFAVAAALPGVRPDDIEVTCDSRLPRIGGRGQRMRPDGSTLLMPSLARAIPGAPSGLPETSNLTGSTSRCVTVSLP</sequence>
<evidence type="ECO:0000313" key="3">
    <source>
        <dbReference type="Proteomes" id="UP000295678"/>
    </source>
</evidence>
<dbReference type="CDD" id="cd06464">
    <property type="entry name" value="ACD_sHsps-like"/>
    <property type="match status" value="1"/>
</dbReference>